<feature type="compositionally biased region" description="Polar residues" evidence="1">
    <location>
        <begin position="74"/>
        <end position="87"/>
    </location>
</feature>
<reference evidence="2 3" key="1">
    <citation type="submission" date="2017-12" db="EMBL/GenBank/DDBJ databases">
        <title>Genome sequence of the active heterotrophic nitrifier-denitrifier, Cupriavidus pauculus UM1.</title>
        <authorList>
            <person name="Putonti C."/>
            <person name="Castignetti D."/>
        </authorList>
    </citation>
    <scope>NUCLEOTIDE SEQUENCE [LARGE SCALE GENOMIC DNA]</scope>
    <source>
        <strain evidence="2 3">UM1</strain>
    </source>
</reference>
<feature type="compositionally biased region" description="Polar residues" evidence="1">
    <location>
        <begin position="155"/>
        <end position="176"/>
    </location>
</feature>
<dbReference type="EMBL" id="PJRP01000009">
    <property type="protein sequence ID" value="PLP98884.1"/>
    <property type="molecule type" value="Genomic_DNA"/>
</dbReference>
<dbReference type="Proteomes" id="UP000234341">
    <property type="component" value="Unassembled WGS sequence"/>
</dbReference>
<gene>
    <name evidence="2" type="ORF">CYJ10_19035</name>
</gene>
<feature type="region of interest" description="Disordered" evidence="1">
    <location>
        <begin position="129"/>
        <end position="176"/>
    </location>
</feature>
<protein>
    <submittedName>
        <fullName evidence="2">Uncharacterized protein</fullName>
    </submittedName>
</protein>
<evidence type="ECO:0000313" key="3">
    <source>
        <dbReference type="Proteomes" id="UP000234341"/>
    </source>
</evidence>
<dbReference type="AlphaFoldDB" id="A0A2N5C9M5"/>
<proteinExistence type="predicted"/>
<name>A0A2N5C9M5_9BURK</name>
<dbReference type="RefSeq" id="WP_101683033.1">
    <property type="nucleotide sequence ID" value="NZ_PJRP01000009.1"/>
</dbReference>
<sequence length="278" mass="28786">MSKKEFHAFVCDSANGRVHSVSRNTVQARQLQAAMRQGSETARGMLLKMHANDEAATTNQLANAGNVSGLSASTAGVSATVEGTSPRQPGEGTEGDHDGKVQDGADMESLRNAIAVVEQILAAVKAVSAKRADRTDTTATGASTEDDQGWGGEGQTNAANATGESYEQTAPSLQNPNNAIAQRLDENTEQGMDAEEAAMNETATMLGAMGAQDAAFDARQQANRARVLNGLKSNAGADVARFRAKSGKVMDASIDAADAAMRAAGFDFGKPGHLTMIG</sequence>
<accession>A0A2N5C9M5</accession>
<evidence type="ECO:0000313" key="2">
    <source>
        <dbReference type="EMBL" id="PLP98884.1"/>
    </source>
</evidence>
<feature type="region of interest" description="Disordered" evidence="1">
    <location>
        <begin position="74"/>
        <end position="103"/>
    </location>
</feature>
<comment type="caution">
    <text evidence="2">The sequence shown here is derived from an EMBL/GenBank/DDBJ whole genome shotgun (WGS) entry which is preliminary data.</text>
</comment>
<feature type="compositionally biased region" description="Basic and acidic residues" evidence="1">
    <location>
        <begin position="94"/>
        <end position="103"/>
    </location>
</feature>
<organism evidence="2 3">
    <name type="scientific">Cupriavidus pauculus</name>
    <dbReference type="NCBI Taxonomy" id="82633"/>
    <lineage>
        <taxon>Bacteria</taxon>
        <taxon>Pseudomonadati</taxon>
        <taxon>Pseudomonadota</taxon>
        <taxon>Betaproteobacteria</taxon>
        <taxon>Burkholderiales</taxon>
        <taxon>Burkholderiaceae</taxon>
        <taxon>Cupriavidus</taxon>
    </lineage>
</organism>
<evidence type="ECO:0000256" key="1">
    <source>
        <dbReference type="SAM" id="MobiDB-lite"/>
    </source>
</evidence>